<name>A0AAE4V0E6_9NOCA</name>
<evidence type="ECO:0000313" key="3">
    <source>
        <dbReference type="EMBL" id="MDV7265804.1"/>
    </source>
</evidence>
<dbReference type="InterPro" id="IPR005097">
    <property type="entry name" value="Sacchrp_dh_NADP-bd"/>
</dbReference>
<dbReference type="InterPro" id="IPR051276">
    <property type="entry name" value="Saccharopine_DH-like_oxidrdct"/>
</dbReference>
<feature type="domain" description="Saccharopine dehydrogenase NADP binding" evidence="2">
    <location>
        <begin position="15"/>
        <end position="142"/>
    </location>
</feature>
<dbReference type="Proteomes" id="UP001185863">
    <property type="component" value="Unassembled WGS sequence"/>
</dbReference>
<accession>A0AAE4V0E6</accession>
<evidence type="ECO:0000256" key="1">
    <source>
        <dbReference type="SAM" id="MobiDB-lite"/>
    </source>
</evidence>
<dbReference type="InterPro" id="IPR036291">
    <property type="entry name" value="NAD(P)-bd_dom_sf"/>
</dbReference>
<sequence length="402" mass="42512">MSTSDRTPHRPFDLVLFGATGFAGGLTADYLVAHLPADARWALAGRSLAKLEAVKERLAHLNPAATGPELLVADTCEPESLRAVAGSARVVATTVGPYLEHGEPLVAACAAAGTDYVDLTGEPEFIDRMYLAHHATAVESGARLVHACGFDSIPHDLGAFFTVQQLPHGVPLTIRGVVRSNAMISGGTLHSGLGQMARLRQMRQAGAERTQAEPRPDGRRARVRARRPHRDAALDLWLLPLPTVDPQIVQRSAVACPDYGPDFTYSHYAGIRKTVTLAGAGAAAAGLVAAAQVPPLRRLLAARIPRGDGPSQERRARSWFTVDFIGDGGGRQVHTQVRGGDPGYGETAKMLAQAAMSLAYDDNPHTSGQVTTATAMGENLLTRLIDAGISFTVVDPVTPPAT</sequence>
<comment type="caution">
    <text evidence="3">The sequence shown here is derived from an EMBL/GenBank/DDBJ whole genome shotgun (WGS) entry which is preliminary data.</text>
</comment>
<gene>
    <name evidence="3" type="ORF">R4315_14835</name>
</gene>
<dbReference type="PANTHER" id="PTHR12286">
    <property type="entry name" value="SACCHAROPINE DEHYDROGENASE-LIKE OXIDOREDUCTASE"/>
    <property type="match status" value="1"/>
</dbReference>
<dbReference type="AlphaFoldDB" id="A0AAE4V0E6"/>
<dbReference type="SUPFAM" id="SSF51735">
    <property type="entry name" value="NAD(P)-binding Rossmann-fold domains"/>
    <property type="match status" value="1"/>
</dbReference>
<feature type="compositionally biased region" description="Basic and acidic residues" evidence="1">
    <location>
        <begin position="210"/>
        <end position="220"/>
    </location>
</feature>
<dbReference type="PANTHER" id="PTHR12286:SF5">
    <property type="entry name" value="SACCHAROPINE DEHYDROGENASE-LIKE OXIDOREDUCTASE"/>
    <property type="match status" value="1"/>
</dbReference>
<dbReference type="Pfam" id="PF03435">
    <property type="entry name" value="Sacchrp_dh_NADP"/>
    <property type="match status" value="1"/>
</dbReference>
<protein>
    <submittedName>
        <fullName evidence="3">Saccharopine dehydrogenase NADP-binding domain-containing protein</fullName>
    </submittedName>
</protein>
<proteinExistence type="predicted"/>
<dbReference type="GO" id="GO:0005886">
    <property type="term" value="C:plasma membrane"/>
    <property type="evidence" value="ECO:0007669"/>
    <property type="project" value="TreeGrafter"/>
</dbReference>
<reference evidence="3" key="1">
    <citation type="submission" date="2023-10" db="EMBL/GenBank/DDBJ databases">
        <title>Development of a sustainable strategy for remediation of hydrocarbon-contaminated territories based on the waste exchange concept.</title>
        <authorList>
            <person name="Krivoruchko A."/>
        </authorList>
    </citation>
    <scope>NUCLEOTIDE SEQUENCE</scope>
    <source>
        <strain evidence="3">IEGM 68</strain>
    </source>
</reference>
<organism evidence="3 4">
    <name type="scientific">Rhodococcus oxybenzonivorans</name>
    <dbReference type="NCBI Taxonomy" id="1990687"/>
    <lineage>
        <taxon>Bacteria</taxon>
        <taxon>Bacillati</taxon>
        <taxon>Actinomycetota</taxon>
        <taxon>Actinomycetes</taxon>
        <taxon>Mycobacteriales</taxon>
        <taxon>Nocardiaceae</taxon>
        <taxon>Rhodococcus</taxon>
    </lineage>
</organism>
<evidence type="ECO:0000259" key="2">
    <source>
        <dbReference type="Pfam" id="PF03435"/>
    </source>
</evidence>
<dbReference type="RefSeq" id="WP_317747050.1">
    <property type="nucleotide sequence ID" value="NZ_JAWLUP010000032.1"/>
</dbReference>
<feature type="region of interest" description="Disordered" evidence="1">
    <location>
        <begin position="206"/>
        <end position="226"/>
    </location>
</feature>
<dbReference type="Gene3D" id="3.40.50.720">
    <property type="entry name" value="NAD(P)-binding Rossmann-like Domain"/>
    <property type="match status" value="1"/>
</dbReference>
<dbReference type="GO" id="GO:0009247">
    <property type="term" value="P:glycolipid biosynthetic process"/>
    <property type="evidence" value="ECO:0007669"/>
    <property type="project" value="TreeGrafter"/>
</dbReference>
<evidence type="ECO:0000313" key="4">
    <source>
        <dbReference type="Proteomes" id="UP001185863"/>
    </source>
</evidence>
<dbReference type="EMBL" id="JAWLUP010000032">
    <property type="protein sequence ID" value="MDV7265804.1"/>
    <property type="molecule type" value="Genomic_DNA"/>
</dbReference>